<feature type="transmembrane region" description="Helical" evidence="1">
    <location>
        <begin position="176"/>
        <end position="196"/>
    </location>
</feature>
<accession>A0A150PID1</accession>
<feature type="transmembrane region" description="Helical" evidence="1">
    <location>
        <begin position="69"/>
        <end position="89"/>
    </location>
</feature>
<keyword evidence="1" id="KW-0812">Transmembrane</keyword>
<feature type="transmembrane region" description="Helical" evidence="1">
    <location>
        <begin position="26"/>
        <end position="49"/>
    </location>
</feature>
<dbReference type="Pfam" id="PF14219">
    <property type="entry name" value="DUF4328"/>
    <property type="match status" value="1"/>
</dbReference>
<dbReference type="Proteomes" id="UP000075420">
    <property type="component" value="Unassembled WGS sequence"/>
</dbReference>
<protein>
    <recommendedName>
        <fullName evidence="2">DUF4328 domain-containing protein</fullName>
    </recommendedName>
</protein>
<organism evidence="3 4">
    <name type="scientific">Sorangium cellulosum</name>
    <name type="common">Polyangium cellulosum</name>
    <dbReference type="NCBI Taxonomy" id="56"/>
    <lineage>
        <taxon>Bacteria</taxon>
        <taxon>Pseudomonadati</taxon>
        <taxon>Myxococcota</taxon>
        <taxon>Polyangia</taxon>
        <taxon>Polyangiales</taxon>
        <taxon>Polyangiaceae</taxon>
        <taxon>Sorangium</taxon>
    </lineage>
</organism>
<feature type="transmembrane region" description="Helical" evidence="1">
    <location>
        <begin position="101"/>
        <end position="121"/>
    </location>
</feature>
<feature type="transmembrane region" description="Helical" evidence="1">
    <location>
        <begin position="208"/>
        <end position="229"/>
    </location>
</feature>
<feature type="domain" description="DUF4328" evidence="2">
    <location>
        <begin position="54"/>
        <end position="233"/>
    </location>
</feature>
<dbReference type="EMBL" id="JELY01001532">
    <property type="protein sequence ID" value="KYF55447.1"/>
    <property type="molecule type" value="Genomic_DNA"/>
</dbReference>
<sequence length="276" mass="29740">MSGWSEAREKWDRDVRTARSRARAAIVGLGAMATVGAFTGLVGALHIVLLRRAEVPARAWELANSLREAGGLLELAFGLATGVLFLRWISRAVAAADALELVRGFAWTPSEAVMAFLLPVVNLVQPYKLLRDLHDGLAPDGAPEPAPRPVLDGAGGYRRVEVVHAPPAGAVHNVAIGVWWGLYVASGVLGWIASILRDATVAEFIRARGVFIASDAAAIAAALLAMRVVRAVDSRIAERHRRLRHASDEELDGRLVERDRQLRQDLAKLPGFDAPP</sequence>
<keyword evidence="1" id="KW-1133">Transmembrane helix</keyword>
<evidence type="ECO:0000313" key="4">
    <source>
        <dbReference type="Proteomes" id="UP000075420"/>
    </source>
</evidence>
<evidence type="ECO:0000259" key="2">
    <source>
        <dbReference type="Pfam" id="PF14219"/>
    </source>
</evidence>
<evidence type="ECO:0000256" key="1">
    <source>
        <dbReference type="SAM" id="Phobius"/>
    </source>
</evidence>
<keyword evidence="1" id="KW-0472">Membrane</keyword>
<name>A0A150PID1_SORCE</name>
<comment type="caution">
    <text evidence="3">The sequence shown here is derived from an EMBL/GenBank/DDBJ whole genome shotgun (WGS) entry which is preliminary data.</text>
</comment>
<dbReference type="AlphaFoldDB" id="A0A150PID1"/>
<proteinExistence type="predicted"/>
<reference evidence="3 4" key="1">
    <citation type="submission" date="2014-02" db="EMBL/GenBank/DDBJ databases">
        <title>The small core and large imbalanced accessory genome model reveals a collaborative survival strategy of Sorangium cellulosum strains in nature.</title>
        <authorList>
            <person name="Han K."/>
            <person name="Peng R."/>
            <person name="Blom J."/>
            <person name="Li Y.-Z."/>
        </authorList>
    </citation>
    <scope>NUCLEOTIDE SEQUENCE [LARGE SCALE GENOMIC DNA]</scope>
    <source>
        <strain evidence="3 4">So0157-25</strain>
    </source>
</reference>
<gene>
    <name evidence="3" type="ORF">BE08_06435</name>
</gene>
<evidence type="ECO:0000313" key="3">
    <source>
        <dbReference type="EMBL" id="KYF55447.1"/>
    </source>
</evidence>
<dbReference type="InterPro" id="IPR025565">
    <property type="entry name" value="DUF4328"/>
</dbReference>